<dbReference type="EMBL" id="MN079132">
    <property type="protein sequence ID" value="QEA06244.1"/>
    <property type="molecule type" value="Genomic_DNA"/>
</dbReference>
<dbReference type="InterPro" id="IPR018763">
    <property type="entry name" value="DUF2334"/>
</dbReference>
<evidence type="ECO:0000313" key="1">
    <source>
        <dbReference type="EMBL" id="QEA06244.1"/>
    </source>
</evidence>
<proteinExistence type="predicted"/>
<name>A0A5B8RFF0_9ZZZZ</name>
<protein>
    <recommendedName>
        <fullName evidence="2">DUF2334 domain-containing protein</fullName>
    </recommendedName>
</protein>
<sequence length="232" mass="25642">MRAVVSIHDVMPETLAPVREQLSLLAHHDIAPVTLLVVPGRDWSPDGLARLREWRARGHVLAGHGWHHRATAVRGCYHRLHAAVLSRQAAEHLALDAAGIRALVRRCRTWFADNDLGRPALYVPPAWALGPIRPTGLADLGFRYLETLTAVHDLRTGRRRRLPVIGFEADTPARAAALGALDAVFGRWPGPVRIALHPRDHRLRLRGTLLRRLAAVRDPLDYDGLMAGADSA</sequence>
<dbReference type="SUPFAM" id="SSF88713">
    <property type="entry name" value="Glycoside hydrolase/deacetylase"/>
    <property type="match status" value="1"/>
</dbReference>
<dbReference type="InterPro" id="IPR011330">
    <property type="entry name" value="Glyco_hydro/deAcase_b/a-brl"/>
</dbReference>
<reference evidence="1" key="1">
    <citation type="submission" date="2019-06" db="EMBL/GenBank/DDBJ databases">
        <authorList>
            <person name="Murdoch R.W."/>
            <person name="Fathepure B."/>
        </authorList>
    </citation>
    <scope>NUCLEOTIDE SEQUENCE</scope>
</reference>
<organism evidence="1">
    <name type="scientific">uncultured organism</name>
    <dbReference type="NCBI Taxonomy" id="155900"/>
    <lineage>
        <taxon>unclassified sequences</taxon>
        <taxon>environmental samples</taxon>
    </lineage>
</organism>
<dbReference type="Gene3D" id="3.20.20.370">
    <property type="entry name" value="Glycoside hydrolase/deacetylase"/>
    <property type="match status" value="1"/>
</dbReference>
<dbReference type="GO" id="GO:0005975">
    <property type="term" value="P:carbohydrate metabolic process"/>
    <property type="evidence" value="ECO:0007669"/>
    <property type="project" value="InterPro"/>
</dbReference>
<dbReference type="AlphaFoldDB" id="A0A5B8RFF0"/>
<dbReference type="Pfam" id="PF10096">
    <property type="entry name" value="DUF2334"/>
    <property type="match status" value="1"/>
</dbReference>
<evidence type="ECO:0008006" key="2">
    <source>
        <dbReference type="Google" id="ProtNLM"/>
    </source>
</evidence>
<gene>
    <name evidence="1" type="ORF">KBTEX_02574</name>
</gene>
<accession>A0A5B8RFF0</accession>
<dbReference type="CDD" id="cd11374">
    <property type="entry name" value="CE4_u10"/>
    <property type="match status" value="1"/>
</dbReference>